<dbReference type="RefSeq" id="WP_093194648.1">
    <property type="nucleotide sequence ID" value="NZ_FNEV01000012.1"/>
</dbReference>
<protein>
    <recommendedName>
        <fullName evidence="6">Ribosomal RNA small subunit methyltransferase I</fullName>
        <ecNumber evidence="6">2.1.1.198</ecNumber>
    </recommendedName>
    <alternativeName>
        <fullName evidence="6">16S rRNA 2'-O-ribose C1402 methyltransferase</fullName>
    </alternativeName>
    <alternativeName>
        <fullName evidence="6">rRNA (cytidine-2'-O-)-methyltransferase RsmI</fullName>
    </alternativeName>
</protein>
<evidence type="ECO:0000256" key="4">
    <source>
        <dbReference type="ARBA" id="ARBA00022679"/>
    </source>
</evidence>
<accession>A0A1G8W248</accession>
<feature type="domain" description="Tetrapyrrole methylase" evidence="7">
    <location>
        <begin position="15"/>
        <end position="214"/>
    </location>
</feature>
<keyword evidence="5 6" id="KW-0949">S-adenosyl-L-methionine</keyword>
<dbReference type="EMBL" id="FNEV01000012">
    <property type="protein sequence ID" value="SDJ72143.1"/>
    <property type="molecule type" value="Genomic_DNA"/>
</dbReference>
<dbReference type="GO" id="GO:0070677">
    <property type="term" value="F:rRNA (cytosine-2'-O-)-methyltransferase activity"/>
    <property type="evidence" value="ECO:0007669"/>
    <property type="project" value="UniProtKB-UniRule"/>
</dbReference>
<evidence type="ECO:0000256" key="1">
    <source>
        <dbReference type="ARBA" id="ARBA00022490"/>
    </source>
</evidence>
<dbReference type="InterPro" id="IPR000878">
    <property type="entry name" value="4pyrrol_Mease"/>
</dbReference>
<keyword evidence="4 6" id="KW-0808">Transferase</keyword>
<comment type="similarity">
    <text evidence="6">Belongs to the methyltransferase superfamily. RsmI family.</text>
</comment>
<evidence type="ECO:0000256" key="3">
    <source>
        <dbReference type="ARBA" id="ARBA00022603"/>
    </source>
</evidence>
<dbReference type="PANTHER" id="PTHR46111">
    <property type="entry name" value="RIBOSOMAL RNA SMALL SUBUNIT METHYLTRANSFERASE I"/>
    <property type="match status" value="1"/>
</dbReference>
<dbReference type="PIRSF" id="PIRSF005917">
    <property type="entry name" value="MTase_YraL"/>
    <property type="match status" value="1"/>
</dbReference>
<dbReference type="PROSITE" id="PS01296">
    <property type="entry name" value="RSMI"/>
    <property type="match status" value="1"/>
</dbReference>
<dbReference type="PANTHER" id="PTHR46111:SF1">
    <property type="entry name" value="RIBOSOMAL RNA SMALL SUBUNIT METHYLTRANSFERASE I"/>
    <property type="match status" value="1"/>
</dbReference>
<organism evidence="8 9">
    <name type="scientific">Salimicrobium halophilum</name>
    <dbReference type="NCBI Taxonomy" id="86666"/>
    <lineage>
        <taxon>Bacteria</taxon>
        <taxon>Bacillati</taxon>
        <taxon>Bacillota</taxon>
        <taxon>Bacilli</taxon>
        <taxon>Bacillales</taxon>
        <taxon>Bacillaceae</taxon>
        <taxon>Salimicrobium</taxon>
    </lineage>
</organism>
<evidence type="ECO:0000313" key="9">
    <source>
        <dbReference type="Proteomes" id="UP000199225"/>
    </source>
</evidence>
<dbReference type="AlphaFoldDB" id="A0A1G8W248"/>
<dbReference type="CDD" id="cd11648">
    <property type="entry name" value="RsmI"/>
    <property type="match status" value="1"/>
</dbReference>
<dbReference type="Pfam" id="PF00590">
    <property type="entry name" value="TP_methylase"/>
    <property type="match status" value="1"/>
</dbReference>
<dbReference type="OrthoDB" id="9809084at2"/>
<keyword evidence="2 6" id="KW-0698">rRNA processing</keyword>
<dbReference type="GO" id="GO:0005737">
    <property type="term" value="C:cytoplasm"/>
    <property type="evidence" value="ECO:0007669"/>
    <property type="project" value="UniProtKB-SubCell"/>
</dbReference>
<dbReference type="FunFam" id="3.30.950.10:FF:000002">
    <property type="entry name" value="Ribosomal RNA small subunit methyltransferase I"/>
    <property type="match status" value="1"/>
</dbReference>
<dbReference type="InterPro" id="IPR014776">
    <property type="entry name" value="4pyrrole_Mease_sub2"/>
</dbReference>
<evidence type="ECO:0000259" key="7">
    <source>
        <dbReference type="Pfam" id="PF00590"/>
    </source>
</evidence>
<dbReference type="NCBIfam" id="TIGR00096">
    <property type="entry name" value="16S rRNA (cytidine(1402)-2'-O)-methyltransferase"/>
    <property type="match status" value="1"/>
</dbReference>
<keyword evidence="3 6" id="KW-0489">Methyltransferase</keyword>
<evidence type="ECO:0000256" key="5">
    <source>
        <dbReference type="ARBA" id="ARBA00022691"/>
    </source>
</evidence>
<comment type="function">
    <text evidence="6">Catalyzes the 2'-O-methylation of the ribose of cytidine 1402 (C1402) in 16S rRNA.</text>
</comment>
<dbReference type="Gene3D" id="3.40.1010.10">
    <property type="entry name" value="Cobalt-precorrin-4 Transmethylase, Domain 1"/>
    <property type="match status" value="1"/>
</dbReference>
<proteinExistence type="inferred from homology"/>
<evidence type="ECO:0000256" key="6">
    <source>
        <dbReference type="HAMAP-Rule" id="MF_01877"/>
    </source>
</evidence>
<comment type="catalytic activity">
    <reaction evidence="6">
        <text>cytidine(1402) in 16S rRNA + S-adenosyl-L-methionine = 2'-O-methylcytidine(1402) in 16S rRNA + S-adenosyl-L-homocysteine + H(+)</text>
        <dbReference type="Rhea" id="RHEA:42924"/>
        <dbReference type="Rhea" id="RHEA-COMP:10285"/>
        <dbReference type="Rhea" id="RHEA-COMP:10286"/>
        <dbReference type="ChEBI" id="CHEBI:15378"/>
        <dbReference type="ChEBI" id="CHEBI:57856"/>
        <dbReference type="ChEBI" id="CHEBI:59789"/>
        <dbReference type="ChEBI" id="CHEBI:74495"/>
        <dbReference type="ChEBI" id="CHEBI:82748"/>
        <dbReference type="EC" id="2.1.1.198"/>
    </reaction>
</comment>
<dbReference type="Proteomes" id="UP000199225">
    <property type="component" value="Unassembled WGS sequence"/>
</dbReference>
<evidence type="ECO:0000256" key="2">
    <source>
        <dbReference type="ARBA" id="ARBA00022552"/>
    </source>
</evidence>
<dbReference type="InterPro" id="IPR018063">
    <property type="entry name" value="SAM_MeTrfase_RsmI_CS"/>
</dbReference>
<dbReference type="EC" id="2.1.1.198" evidence="6"/>
<keyword evidence="1 6" id="KW-0963">Cytoplasm</keyword>
<dbReference type="InterPro" id="IPR008189">
    <property type="entry name" value="rRNA_ssu_MeTfrase_I"/>
</dbReference>
<keyword evidence="9" id="KW-1185">Reference proteome</keyword>
<name>A0A1G8W248_9BACI</name>
<dbReference type="InterPro" id="IPR035996">
    <property type="entry name" value="4pyrrol_Methylase_sf"/>
</dbReference>
<dbReference type="FunFam" id="3.40.1010.10:FF:000002">
    <property type="entry name" value="Ribosomal RNA small subunit methyltransferase I"/>
    <property type="match status" value="1"/>
</dbReference>
<dbReference type="Gene3D" id="3.30.950.10">
    <property type="entry name" value="Methyltransferase, Cobalt-precorrin-4 Transmethylase, Domain 2"/>
    <property type="match status" value="1"/>
</dbReference>
<evidence type="ECO:0000313" key="8">
    <source>
        <dbReference type="EMBL" id="SDJ72143.1"/>
    </source>
</evidence>
<dbReference type="InterPro" id="IPR014777">
    <property type="entry name" value="4pyrrole_Mease_sub1"/>
</dbReference>
<comment type="subcellular location">
    <subcellularLocation>
        <location evidence="6">Cytoplasm</location>
    </subcellularLocation>
</comment>
<dbReference type="STRING" id="86666.SAMN04490247_2983"/>
<sequence>MRSQKSYRQKNDQGTLYIVPTPIGNLEDMTYRAVNILHSVDKIAAEDTRNTKKLTRHFDITTPLISYHEHNEKSRGEELIRELENGESVAIVSDAGMPGISDPGEEIIKEAVDQGISVVVLPGANAALVALVGSGLKTDHFFYYGFLPRKKKDREAELQKWKSFTETIVFYESPHRLKQMLRHMYDVFGDRKVSLARELTKQYEEFLRGSLEEAAVWAEETELKGEFCIVVEGGEAEITSSWWESLTVVEHVDTYVEEGMKNKEAIKKAAVDRGVPKRDVYREYHVGD</sequence>
<dbReference type="HAMAP" id="MF_01877">
    <property type="entry name" value="16SrRNA_methyltr_I"/>
    <property type="match status" value="1"/>
</dbReference>
<gene>
    <name evidence="6" type="primary">rsmI</name>
    <name evidence="8" type="ORF">SAMN04490247_2983</name>
</gene>
<dbReference type="SUPFAM" id="SSF53790">
    <property type="entry name" value="Tetrapyrrole methylase"/>
    <property type="match status" value="1"/>
</dbReference>
<reference evidence="9" key="1">
    <citation type="submission" date="2016-10" db="EMBL/GenBank/DDBJ databases">
        <authorList>
            <person name="Varghese N."/>
            <person name="Submissions S."/>
        </authorList>
    </citation>
    <scope>NUCLEOTIDE SEQUENCE [LARGE SCALE GENOMIC DNA]</scope>
    <source>
        <strain evidence="9">DSM 4771</strain>
    </source>
</reference>